<dbReference type="RefSeq" id="WP_092846783.1">
    <property type="nucleotide sequence ID" value="NZ_FOPY01000008.1"/>
</dbReference>
<protein>
    <submittedName>
        <fullName evidence="1">Uncharacterized protein</fullName>
    </submittedName>
</protein>
<evidence type="ECO:0000313" key="2">
    <source>
        <dbReference type="Proteomes" id="UP000199040"/>
    </source>
</evidence>
<dbReference type="AlphaFoldDB" id="A0A1I3CBS8"/>
<reference evidence="1 2" key="1">
    <citation type="submission" date="2016-10" db="EMBL/GenBank/DDBJ databases">
        <authorList>
            <person name="de Groot N.N."/>
        </authorList>
    </citation>
    <scope>NUCLEOTIDE SEQUENCE [LARGE SCALE GENOMIC DNA]</scope>
    <source>
        <strain evidence="1 2">CGMCC 1.6848</strain>
    </source>
</reference>
<accession>A0A1I3CBS8</accession>
<name>A0A1I3CBS8_9GAMM</name>
<organism evidence="1 2">
    <name type="scientific">Modicisalibacter xianhensis</name>
    <dbReference type="NCBI Taxonomy" id="442341"/>
    <lineage>
        <taxon>Bacteria</taxon>
        <taxon>Pseudomonadati</taxon>
        <taxon>Pseudomonadota</taxon>
        <taxon>Gammaproteobacteria</taxon>
        <taxon>Oceanospirillales</taxon>
        <taxon>Halomonadaceae</taxon>
        <taxon>Modicisalibacter</taxon>
    </lineage>
</organism>
<proteinExistence type="predicted"/>
<gene>
    <name evidence="1" type="ORF">SAMN04487959_108127</name>
</gene>
<sequence length="97" mass="10813">MDTGSVVTYSIDFDTDMLGKSIIIDSVMGAKVCGMLFNPANGRILIVVQKPDEQVPEPLEFVVRGENDNSADILNEVWVGSFFYSVHLVPYHVFKVF</sequence>
<dbReference type="Proteomes" id="UP000199040">
    <property type="component" value="Unassembled WGS sequence"/>
</dbReference>
<evidence type="ECO:0000313" key="1">
    <source>
        <dbReference type="EMBL" id="SFH72014.1"/>
    </source>
</evidence>
<dbReference type="EMBL" id="FOPY01000008">
    <property type="protein sequence ID" value="SFH72014.1"/>
    <property type="molecule type" value="Genomic_DNA"/>
</dbReference>
<keyword evidence="2" id="KW-1185">Reference proteome</keyword>